<dbReference type="CDD" id="cd20557">
    <property type="entry name" value="CYCLIN_ScPCL1-like"/>
    <property type="match status" value="1"/>
</dbReference>
<dbReference type="Pfam" id="PF00134">
    <property type="entry name" value="Cyclin_N"/>
    <property type="match status" value="1"/>
</dbReference>
<dbReference type="InterPro" id="IPR013922">
    <property type="entry name" value="Cyclin_PHO80-like"/>
</dbReference>
<dbReference type="GO" id="GO:0005634">
    <property type="term" value="C:nucleus"/>
    <property type="evidence" value="ECO:0007669"/>
    <property type="project" value="TreeGrafter"/>
</dbReference>
<accession>A0AAN7CRA6</accession>
<evidence type="ECO:0000256" key="1">
    <source>
        <dbReference type="SAM" id="Coils"/>
    </source>
</evidence>
<dbReference type="SUPFAM" id="SSF47954">
    <property type="entry name" value="Cyclin-like"/>
    <property type="match status" value="1"/>
</dbReference>
<reference evidence="4" key="1">
    <citation type="journal article" date="2023" name="Mol. Phylogenet. Evol.">
        <title>Genome-scale phylogeny and comparative genomics of the fungal order Sordariales.</title>
        <authorList>
            <person name="Hensen N."/>
            <person name="Bonometti L."/>
            <person name="Westerberg I."/>
            <person name="Brannstrom I.O."/>
            <person name="Guillou S."/>
            <person name="Cros-Aarteil S."/>
            <person name="Calhoun S."/>
            <person name="Haridas S."/>
            <person name="Kuo A."/>
            <person name="Mondo S."/>
            <person name="Pangilinan J."/>
            <person name="Riley R."/>
            <person name="LaButti K."/>
            <person name="Andreopoulos B."/>
            <person name="Lipzen A."/>
            <person name="Chen C."/>
            <person name="Yan M."/>
            <person name="Daum C."/>
            <person name="Ng V."/>
            <person name="Clum A."/>
            <person name="Steindorff A."/>
            <person name="Ohm R.A."/>
            <person name="Martin F."/>
            <person name="Silar P."/>
            <person name="Natvig D.O."/>
            <person name="Lalanne C."/>
            <person name="Gautier V."/>
            <person name="Ament-Velasquez S.L."/>
            <person name="Kruys A."/>
            <person name="Hutchinson M.I."/>
            <person name="Powell A.J."/>
            <person name="Barry K."/>
            <person name="Miller A.N."/>
            <person name="Grigoriev I.V."/>
            <person name="Debuchy R."/>
            <person name="Gladieux P."/>
            <person name="Hiltunen Thoren M."/>
            <person name="Johannesson H."/>
        </authorList>
    </citation>
    <scope>NUCLEOTIDE SEQUENCE</scope>
    <source>
        <strain evidence="4">CBS 359.72</strain>
    </source>
</reference>
<evidence type="ECO:0000313" key="4">
    <source>
        <dbReference type="EMBL" id="KAK4245797.1"/>
    </source>
</evidence>
<dbReference type="Gene3D" id="1.10.472.10">
    <property type="entry name" value="Cyclin-like"/>
    <property type="match status" value="1"/>
</dbReference>
<evidence type="ECO:0000259" key="3">
    <source>
        <dbReference type="Pfam" id="PF00134"/>
    </source>
</evidence>
<feature type="region of interest" description="Disordered" evidence="2">
    <location>
        <begin position="256"/>
        <end position="319"/>
    </location>
</feature>
<feature type="domain" description="Cyclin N-terminal" evidence="3">
    <location>
        <begin position="77"/>
        <end position="178"/>
    </location>
</feature>
<gene>
    <name evidence="4" type="ORF">C7999DRAFT_42692</name>
</gene>
<dbReference type="Proteomes" id="UP001303647">
    <property type="component" value="Unassembled WGS sequence"/>
</dbReference>
<dbReference type="AlphaFoldDB" id="A0AAN7CRA6"/>
<dbReference type="GO" id="GO:0019901">
    <property type="term" value="F:protein kinase binding"/>
    <property type="evidence" value="ECO:0007669"/>
    <property type="project" value="InterPro"/>
</dbReference>
<comment type="caution">
    <text evidence="4">The sequence shown here is derived from an EMBL/GenBank/DDBJ whole genome shotgun (WGS) entry which is preliminary data.</text>
</comment>
<dbReference type="EMBL" id="MU857690">
    <property type="protein sequence ID" value="KAK4245797.1"/>
    <property type="molecule type" value="Genomic_DNA"/>
</dbReference>
<keyword evidence="5" id="KW-1185">Reference proteome</keyword>
<proteinExistence type="predicted"/>
<dbReference type="PANTHER" id="PTHR15615:SF10">
    <property type="entry name" value="PHO85 CYCLIN-2-RELATED"/>
    <property type="match status" value="1"/>
</dbReference>
<feature type="region of interest" description="Disordered" evidence="2">
    <location>
        <begin position="47"/>
        <end position="67"/>
    </location>
</feature>
<dbReference type="GO" id="GO:0000307">
    <property type="term" value="C:cyclin-dependent protein kinase holoenzyme complex"/>
    <property type="evidence" value="ECO:0007669"/>
    <property type="project" value="TreeGrafter"/>
</dbReference>
<protein>
    <recommendedName>
        <fullName evidence="3">Cyclin N-terminal domain-containing protein</fullName>
    </recommendedName>
</protein>
<name>A0AAN7CRA6_9PEZI</name>
<dbReference type="PANTHER" id="PTHR15615">
    <property type="match status" value="1"/>
</dbReference>
<feature type="coiled-coil region" evidence="1">
    <location>
        <begin position="197"/>
        <end position="242"/>
    </location>
</feature>
<sequence>MDSIPMLSLEELNAAALERFVYQRVDEDMVEYLAEAAAGVIQCDADMMPPPAQPSRRGPSARAVRSTDTPLPSLEVFIAQLVVSSNVQVPTLMSTLVYLRRLKSRLQPMAKGLRCTTHRIFLASLILAAKYLNDSSPKNKHWANYSVVSTDKYLFGFSRTEVNLMEKQLLFLLDWDLRITEEDLYREFETFLAPIRIEVQDNHIREMRRKRKQEQRRQEQEMLERQLEQQRLERQREREEEAALWQRLAQPQVSRDISQERAAYATPPSSRGTSRSRQATYNAAHSRESSRDVSPPGLESSASSYAGSTSSRATTPSEADITTAHQPYIYDGADCGAVYNSPMDVQEIYERPTVPEKDAIYLQQQQSRGRKQQAVKQPQMLPYEISAEQLRSLEESNRTAPSKKFKGVFGRVFGTAR</sequence>
<organism evidence="4 5">
    <name type="scientific">Corynascus novoguineensis</name>
    <dbReference type="NCBI Taxonomy" id="1126955"/>
    <lineage>
        <taxon>Eukaryota</taxon>
        <taxon>Fungi</taxon>
        <taxon>Dikarya</taxon>
        <taxon>Ascomycota</taxon>
        <taxon>Pezizomycotina</taxon>
        <taxon>Sordariomycetes</taxon>
        <taxon>Sordariomycetidae</taxon>
        <taxon>Sordariales</taxon>
        <taxon>Chaetomiaceae</taxon>
        <taxon>Corynascus</taxon>
    </lineage>
</organism>
<reference evidence="4" key="2">
    <citation type="submission" date="2023-05" db="EMBL/GenBank/DDBJ databases">
        <authorList>
            <consortium name="Lawrence Berkeley National Laboratory"/>
            <person name="Steindorff A."/>
            <person name="Hensen N."/>
            <person name="Bonometti L."/>
            <person name="Westerberg I."/>
            <person name="Brannstrom I.O."/>
            <person name="Guillou S."/>
            <person name="Cros-Aarteil S."/>
            <person name="Calhoun S."/>
            <person name="Haridas S."/>
            <person name="Kuo A."/>
            <person name="Mondo S."/>
            <person name="Pangilinan J."/>
            <person name="Riley R."/>
            <person name="Labutti K."/>
            <person name="Andreopoulos B."/>
            <person name="Lipzen A."/>
            <person name="Chen C."/>
            <person name="Yanf M."/>
            <person name="Daum C."/>
            <person name="Ng V."/>
            <person name="Clum A."/>
            <person name="Ohm R."/>
            <person name="Martin F."/>
            <person name="Silar P."/>
            <person name="Natvig D."/>
            <person name="Lalanne C."/>
            <person name="Gautier V."/>
            <person name="Ament-Velasquez S.L."/>
            <person name="Kruys A."/>
            <person name="Hutchinson M.I."/>
            <person name="Powell A.J."/>
            <person name="Barry K."/>
            <person name="Miller A.N."/>
            <person name="Grigoriev I.V."/>
            <person name="Debuchy R."/>
            <person name="Gladieux P."/>
            <person name="Thoren M.H."/>
            <person name="Johannesson H."/>
        </authorList>
    </citation>
    <scope>NUCLEOTIDE SEQUENCE</scope>
    <source>
        <strain evidence="4">CBS 359.72</strain>
    </source>
</reference>
<feature type="compositionally biased region" description="Low complexity" evidence="2">
    <location>
        <begin position="300"/>
        <end position="315"/>
    </location>
</feature>
<dbReference type="InterPro" id="IPR006671">
    <property type="entry name" value="Cyclin_N"/>
</dbReference>
<dbReference type="InterPro" id="IPR036915">
    <property type="entry name" value="Cyclin-like_sf"/>
</dbReference>
<dbReference type="GO" id="GO:0016538">
    <property type="term" value="F:cyclin-dependent protein serine/threonine kinase regulator activity"/>
    <property type="evidence" value="ECO:0007669"/>
    <property type="project" value="TreeGrafter"/>
</dbReference>
<evidence type="ECO:0000256" key="2">
    <source>
        <dbReference type="SAM" id="MobiDB-lite"/>
    </source>
</evidence>
<evidence type="ECO:0000313" key="5">
    <source>
        <dbReference type="Proteomes" id="UP001303647"/>
    </source>
</evidence>
<feature type="compositionally biased region" description="Low complexity" evidence="2">
    <location>
        <begin position="266"/>
        <end position="277"/>
    </location>
</feature>
<keyword evidence="1" id="KW-0175">Coiled coil</keyword>